<keyword evidence="1" id="KW-1015">Disulfide bond</keyword>
<dbReference type="Gene3D" id="2.80.10.50">
    <property type="match status" value="1"/>
</dbReference>
<comment type="caution">
    <text evidence="5">The sequence shown here is derived from an EMBL/GenBank/DDBJ whole genome shotgun (WGS) entry which is preliminary data.</text>
</comment>
<dbReference type="InterPro" id="IPR036375">
    <property type="entry name" value="Hemopexin-like_dom_sf"/>
</dbReference>
<evidence type="ECO:0000259" key="4">
    <source>
        <dbReference type="Pfam" id="PF00652"/>
    </source>
</evidence>
<reference evidence="5" key="1">
    <citation type="submission" date="2024-05" db="EMBL/GenBank/DDBJ databases">
        <title>30 novel species of actinomycetes from the DSMZ collection.</title>
        <authorList>
            <person name="Nouioui I."/>
        </authorList>
    </citation>
    <scope>NUCLEOTIDE SEQUENCE</scope>
    <source>
        <strain evidence="5">DSM 40473</strain>
    </source>
</reference>
<feature type="region of interest" description="Disordered" evidence="3">
    <location>
        <begin position="1081"/>
        <end position="1112"/>
    </location>
</feature>
<dbReference type="SUPFAM" id="SSF56371">
    <property type="entry name" value="Ribosome inactivating proteins (RIP)"/>
    <property type="match status" value="1"/>
</dbReference>
<dbReference type="Proteomes" id="UP001180531">
    <property type="component" value="Unassembled WGS sequence"/>
</dbReference>
<feature type="domain" description="Ricin B lectin" evidence="4">
    <location>
        <begin position="686"/>
        <end position="788"/>
    </location>
</feature>
<dbReference type="InterPro" id="IPR036041">
    <property type="entry name" value="Ribosome-inact_prot_sf"/>
</dbReference>
<protein>
    <submittedName>
        <fullName evidence="5">Ribosome-inactivating family protein</fullName>
    </submittedName>
</protein>
<dbReference type="Pfam" id="PF00652">
    <property type="entry name" value="Ricin_B_lectin"/>
    <property type="match status" value="1"/>
</dbReference>
<organism evidence="5 6">
    <name type="scientific">Streptomyces hesseae</name>
    <dbReference type="NCBI Taxonomy" id="3075519"/>
    <lineage>
        <taxon>Bacteria</taxon>
        <taxon>Bacillati</taxon>
        <taxon>Actinomycetota</taxon>
        <taxon>Actinomycetes</taxon>
        <taxon>Kitasatosporales</taxon>
        <taxon>Streptomycetaceae</taxon>
        <taxon>Streptomyces</taxon>
    </lineage>
</organism>
<dbReference type="SUPFAM" id="SSF50923">
    <property type="entry name" value="Hemopexin-like domain"/>
    <property type="match status" value="1"/>
</dbReference>
<dbReference type="RefSeq" id="WP_311609739.1">
    <property type="nucleotide sequence ID" value="NZ_JAVRFI010000005.1"/>
</dbReference>
<feature type="compositionally biased region" description="Basic and acidic residues" evidence="3">
    <location>
        <begin position="1086"/>
        <end position="1097"/>
    </location>
</feature>
<keyword evidence="6" id="KW-1185">Reference proteome</keyword>
<evidence type="ECO:0000256" key="3">
    <source>
        <dbReference type="SAM" id="MobiDB-lite"/>
    </source>
</evidence>
<accession>A0ABU2SKE1</accession>
<evidence type="ECO:0000313" key="6">
    <source>
        <dbReference type="Proteomes" id="UP001180531"/>
    </source>
</evidence>
<dbReference type="InterPro" id="IPR000772">
    <property type="entry name" value="Ricin_B_lectin"/>
</dbReference>
<keyword evidence="2" id="KW-0325">Glycoprotein</keyword>
<name>A0ABU2SKE1_9ACTN</name>
<dbReference type="Gene3D" id="3.40.420.10">
    <property type="entry name" value="Ricin (A subunit), domain 1"/>
    <property type="match status" value="1"/>
</dbReference>
<feature type="compositionally biased region" description="Polar residues" evidence="3">
    <location>
        <begin position="1098"/>
        <end position="1107"/>
    </location>
</feature>
<evidence type="ECO:0000256" key="1">
    <source>
        <dbReference type="ARBA" id="ARBA00023157"/>
    </source>
</evidence>
<sequence length="1168" mass="126248">MSAAGTGVAARSGTAAPAGANSTAAFDAEDFTDKEYGDFLNTLRTEYLKSSQDTHFSVDFKLEGGKELSLWFRRADLYFVGWATGDTYYHFTLSKDEKVPPAVKKLPKDLGFGANYDALGVKAGRPMGQTSFQTALATLGNTEKRLKDKGGFPKEPLGDLILLGPEMARFDGAAREVTKNWAKGGWKVPEPFIETIKKWDDITKLAAGEDVTVIIDKKPRDQQWAKRILGEDGARWRPSGGEATGGRISCIKKPGKRAKRSVGACEEQVPEVRREAVEEAEKLPGRAREQAKELCEGSGTASCLETVDWKQVRKQARADAERLTELKLAGVENAAEIRLVKDLDAVVKDPSAFYVPYDKTRAGLGGDRFNWESLAHAGGAALWAGGVAAAFSGESSDLDKAAAVTALLPVVGNLLQVGVDVQGKDFAGAGVDGLALLVEGLEVAGIESAVGGPAFALALAYHLTKTWTDHIEASEKEMLGLPAKRDVQWKAMLSSYLQDDKQGWLAKNGGTQAVAAGIGLVQAAELQRAAVKGLTHALGAVSQSDAVVDISSQTWSISEEFRDADAKVDDLTDNTPKQVRSALAKALKKGLDAAWGEKTGQDFNQQFIDKANSFATSTWCAPDIGNHGGSGRYAQCIRDMEGEQHDVVEKLKSNTPAGLSADEIEDLLENLGLTDPGFLPVNTPVHLQNQSDDGKTLRYLTGDIGRRKVLHAPKATDPLQQDFVFQPTGRIALLNGQWCLAADKQEGAEAVLVGCTHDNAPEQRWLPDGKGHLRNTASGLLLAITPSEGAIRTVKDGSLPDAAVRWQAATPERDAPAQNTNDVLAGLFGAKDASGQVDAVIPVPAADREYWVFSGLQYLKVRLENCAKDGTLTLTRLGHGVPRPVKGNWSTLETLLAKSRAGRVTASLPVPGTERDLYVFSGDQYVRVRLDDNLDDRLVGEDWPRSLSAWPSLRSLFDRSGTARVDAVRPLPHDPRRFEVFSGSWYSTIALKDDLSDEEVFAPRRIADGWPEITARTGHDQVQALIPLPGTAAGYYAFSNGHYTTATQKIGLPAPIVTGNAAWLGGTGAIYWTNGAGLPEGTQLVARDRDPDDDSTRQRSYPASQGHSDPDSFWHAPRDKFIFDTKSRYFDVVYQYTHPDGAVEESAPAQVQFWCGVYTCGANPQHQE</sequence>
<dbReference type="Pfam" id="PF00161">
    <property type="entry name" value="RIP"/>
    <property type="match status" value="1"/>
</dbReference>
<proteinExistence type="predicted"/>
<dbReference type="InterPro" id="IPR035992">
    <property type="entry name" value="Ricin_B-like_lectins"/>
</dbReference>
<evidence type="ECO:0000313" key="5">
    <source>
        <dbReference type="EMBL" id="MDT0449428.1"/>
    </source>
</evidence>
<dbReference type="InterPro" id="IPR016138">
    <property type="entry name" value="Ribosome_inactivat_prot_sub1"/>
</dbReference>
<dbReference type="Gene3D" id="2.110.10.10">
    <property type="entry name" value="Hemopexin-like domain"/>
    <property type="match status" value="2"/>
</dbReference>
<dbReference type="EMBL" id="JAVRFI010000005">
    <property type="protein sequence ID" value="MDT0449428.1"/>
    <property type="molecule type" value="Genomic_DNA"/>
</dbReference>
<gene>
    <name evidence="5" type="ORF">RM609_10100</name>
</gene>
<dbReference type="Gene3D" id="1.10.490.40">
    <property type="entry name" value="Diphtheria toxin, translocation domain"/>
    <property type="match status" value="1"/>
</dbReference>
<dbReference type="SUPFAM" id="SSF50370">
    <property type="entry name" value="Ricin B-like lectins"/>
    <property type="match status" value="1"/>
</dbReference>
<evidence type="ECO:0000256" key="2">
    <source>
        <dbReference type="ARBA" id="ARBA00023180"/>
    </source>
</evidence>
<dbReference type="InterPro" id="IPR001574">
    <property type="entry name" value="Ribosome_inactivat_prot"/>
</dbReference>